<gene>
    <name evidence="2" type="ORF">A6M23_10430</name>
</gene>
<dbReference type="EMBL" id="LWRY01000118">
    <property type="protein sequence ID" value="OCX72063.1"/>
    <property type="molecule type" value="Genomic_DNA"/>
</dbReference>
<feature type="domain" description="DUF1828" evidence="1">
    <location>
        <begin position="18"/>
        <end position="102"/>
    </location>
</feature>
<sequence>MDVKIFAHNGRMLIKSSFSFADGDPLLLYVEKCPGGMVRLTDAGQTRMHLRDEPDSFCAGEREKLFRQMMAKAGVEENDGQIFLDTPKDQIRAAVLQLSEAIRLLVESLEP</sequence>
<dbReference type="Proteomes" id="UP000095008">
    <property type="component" value="Unassembled WGS sequence"/>
</dbReference>
<evidence type="ECO:0000313" key="3">
    <source>
        <dbReference type="Proteomes" id="UP000095008"/>
    </source>
</evidence>
<protein>
    <recommendedName>
        <fullName evidence="1">DUF1828 domain-containing protein</fullName>
    </recommendedName>
</protein>
<proteinExistence type="predicted"/>
<dbReference type="AlphaFoldDB" id="A0A1C2IVJ3"/>
<dbReference type="Pfam" id="PF08861">
    <property type="entry name" value="DUF1828"/>
    <property type="match status" value="1"/>
</dbReference>
<reference evidence="2" key="1">
    <citation type="journal article" date="2016" name="Int. J. Mol. Sci.">
        <title>Comparative genomics of the extreme acidophile Acidithiobacillus thiooxidans reveals intraspecific divergence and niche adaptation.</title>
        <authorList>
            <person name="Zhang X."/>
            <person name="Feng X."/>
            <person name="Tao J."/>
            <person name="Ma L."/>
            <person name="Xiao Y."/>
            <person name="Liang Y."/>
            <person name="Liu X."/>
            <person name="Yin H."/>
        </authorList>
    </citation>
    <scope>NUCLEOTIDE SEQUENCE [LARGE SCALE GENOMIC DNA]</scope>
    <source>
        <strain evidence="2">DXS-W</strain>
    </source>
</reference>
<comment type="caution">
    <text evidence="2">The sequence shown here is derived from an EMBL/GenBank/DDBJ whole genome shotgun (WGS) entry which is preliminary data.</text>
</comment>
<dbReference type="RefSeq" id="WP_065974892.1">
    <property type="nucleotide sequence ID" value="NZ_LGYM01000015.1"/>
</dbReference>
<accession>A0A1C2IVJ3</accession>
<evidence type="ECO:0000259" key="1">
    <source>
        <dbReference type="Pfam" id="PF08861"/>
    </source>
</evidence>
<name>A0A1C2IVJ3_ACITH</name>
<dbReference type="OrthoDB" id="581553at2"/>
<dbReference type="InterPro" id="IPR014960">
    <property type="entry name" value="DUF1828"/>
</dbReference>
<evidence type="ECO:0000313" key="2">
    <source>
        <dbReference type="EMBL" id="OCX72063.1"/>
    </source>
</evidence>
<organism evidence="2 3">
    <name type="scientific">Acidithiobacillus thiooxidans</name>
    <name type="common">Thiobacillus thiooxidans</name>
    <dbReference type="NCBI Taxonomy" id="930"/>
    <lineage>
        <taxon>Bacteria</taxon>
        <taxon>Pseudomonadati</taxon>
        <taxon>Pseudomonadota</taxon>
        <taxon>Acidithiobacillia</taxon>
        <taxon>Acidithiobacillales</taxon>
        <taxon>Acidithiobacillaceae</taxon>
        <taxon>Acidithiobacillus</taxon>
    </lineage>
</organism>
<keyword evidence="3" id="KW-1185">Reference proteome</keyword>